<evidence type="ECO:0008006" key="4">
    <source>
        <dbReference type="Google" id="ProtNLM"/>
    </source>
</evidence>
<dbReference type="HOGENOM" id="CLU_2443807_0_0_1"/>
<keyword evidence="3" id="KW-1185">Reference proteome</keyword>
<evidence type="ECO:0000256" key="1">
    <source>
        <dbReference type="SAM" id="MobiDB-lite"/>
    </source>
</evidence>
<gene>
    <name evidence="2" type="ORF">AMTR_s00149p00043800</name>
</gene>
<protein>
    <recommendedName>
        <fullName evidence="4">BLOC-1-related complex subunit 7</fullName>
    </recommendedName>
</protein>
<feature type="compositionally biased region" description="Basic and acidic residues" evidence="1">
    <location>
        <begin position="7"/>
        <end position="19"/>
    </location>
</feature>
<evidence type="ECO:0000313" key="3">
    <source>
        <dbReference type="Proteomes" id="UP000017836"/>
    </source>
</evidence>
<sequence length="90" mass="9664">MASRRGGGGEREGSVKSRVGDGISQAVQSTSNLLRLMQETSPTHARLMKLPKNLLTKASTIRNTGQVLEKMPLVISSLDANLDNGLQRCS</sequence>
<dbReference type="OMA" id="EPGNQSQ"/>
<accession>W1PN93</accession>
<reference evidence="3" key="1">
    <citation type="journal article" date="2013" name="Science">
        <title>The Amborella genome and the evolution of flowering plants.</title>
        <authorList>
            <consortium name="Amborella Genome Project"/>
        </authorList>
    </citation>
    <scope>NUCLEOTIDE SEQUENCE [LARGE SCALE GENOMIC DNA]</scope>
</reference>
<dbReference type="EMBL" id="KI393016">
    <property type="protein sequence ID" value="ERN09259.1"/>
    <property type="molecule type" value="Genomic_DNA"/>
</dbReference>
<organism evidence="2 3">
    <name type="scientific">Amborella trichopoda</name>
    <dbReference type="NCBI Taxonomy" id="13333"/>
    <lineage>
        <taxon>Eukaryota</taxon>
        <taxon>Viridiplantae</taxon>
        <taxon>Streptophyta</taxon>
        <taxon>Embryophyta</taxon>
        <taxon>Tracheophyta</taxon>
        <taxon>Spermatophyta</taxon>
        <taxon>Magnoliopsida</taxon>
        <taxon>Amborellales</taxon>
        <taxon>Amborellaceae</taxon>
        <taxon>Amborella</taxon>
    </lineage>
</organism>
<proteinExistence type="predicted"/>
<dbReference type="AlphaFoldDB" id="W1PN93"/>
<dbReference type="Gramene" id="ERN09259">
    <property type="protein sequence ID" value="ERN09259"/>
    <property type="gene ID" value="AMTR_s00149p00043800"/>
</dbReference>
<dbReference type="eggNOG" id="ENOG502S1XW">
    <property type="taxonomic scope" value="Eukaryota"/>
</dbReference>
<name>W1PN93_AMBTC</name>
<evidence type="ECO:0000313" key="2">
    <source>
        <dbReference type="EMBL" id="ERN09259.1"/>
    </source>
</evidence>
<feature type="region of interest" description="Disordered" evidence="1">
    <location>
        <begin position="1"/>
        <end position="23"/>
    </location>
</feature>
<dbReference type="Proteomes" id="UP000017836">
    <property type="component" value="Unassembled WGS sequence"/>
</dbReference>